<dbReference type="Gene3D" id="2.170.16.10">
    <property type="entry name" value="Hedgehog/Intein (Hint) domain"/>
    <property type="match status" value="1"/>
</dbReference>
<dbReference type="InterPro" id="IPR052140">
    <property type="entry name" value="Dev_Signal_Hedgehog-like"/>
</dbReference>
<dbReference type="InterPro" id="IPR006141">
    <property type="entry name" value="Intein_N"/>
</dbReference>
<dbReference type="PROSITE" id="PS50817">
    <property type="entry name" value="INTEIN_N_TER"/>
    <property type="match status" value="1"/>
</dbReference>
<evidence type="ECO:0000313" key="3">
    <source>
        <dbReference type="Proteomes" id="UP000887574"/>
    </source>
</evidence>
<dbReference type="SMART" id="SM00306">
    <property type="entry name" value="HintN"/>
    <property type="match status" value="1"/>
</dbReference>
<dbReference type="PANTHER" id="PTHR46706:SF12">
    <property type="entry name" value="PROTEIN QUA-1-RELATED"/>
    <property type="match status" value="1"/>
</dbReference>
<protein>
    <submittedName>
        <fullName evidence="4">Hint domain-containing protein</fullName>
    </submittedName>
</protein>
<dbReference type="Proteomes" id="UP000887574">
    <property type="component" value="Unplaced"/>
</dbReference>
<organism evidence="3 4">
    <name type="scientific">Ditylenchus dipsaci</name>
    <dbReference type="NCBI Taxonomy" id="166011"/>
    <lineage>
        <taxon>Eukaryota</taxon>
        <taxon>Metazoa</taxon>
        <taxon>Ecdysozoa</taxon>
        <taxon>Nematoda</taxon>
        <taxon>Chromadorea</taxon>
        <taxon>Rhabditida</taxon>
        <taxon>Tylenchina</taxon>
        <taxon>Tylenchomorpha</taxon>
        <taxon>Sphaerularioidea</taxon>
        <taxon>Anguinidae</taxon>
        <taxon>Anguininae</taxon>
        <taxon>Ditylenchus</taxon>
    </lineage>
</organism>
<dbReference type="SUPFAM" id="SSF51294">
    <property type="entry name" value="Hedgehog/intein (Hint) domain"/>
    <property type="match status" value="1"/>
</dbReference>
<sequence length="401" mass="44030">MVLLQTSRLKLFASANFLTLLHFLNIYKPSLSAFCGVSSIPFRLEVLASGNIVLGCAIPECFGAERGNVIHDSQFNTIPEGEDGFVRESDQSRRRSRFEDAPSQIAQCSNNFGASSCAGSDTWVGGFEHRDGRLSLQCCNYDGMRFAAEAGRPIVRPGEVYSGGEVIRDGRQTGFDLISNIKQISETSGGYAKTAYELTVHRMNCLPDPPETENDVEIEAKEITTIQNKVVSDTSQHLEGGPVSNDQVVQIGEACVPVQTNGYYYPVAGGVPACFSASTTVKTREGHIKRMDELEVGDYVESAEANTTSFAKVVSFVHRLPSALVQFIRLETANGAYLELSPQHFIHTTKCYVGRFTGLKVIYAEHLQTGDCLFWKLANGGYEVVAISVSVWWRNVVLIRP</sequence>
<dbReference type="WBParaSite" id="jg6425">
    <property type="protein sequence ID" value="jg6425"/>
    <property type="gene ID" value="jg6425"/>
</dbReference>
<evidence type="ECO:0000256" key="1">
    <source>
        <dbReference type="ARBA" id="ARBA00022473"/>
    </source>
</evidence>
<accession>A0A915EJ28</accession>
<name>A0A915EJ28_9BILA</name>
<dbReference type="InterPro" id="IPR003587">
    <property type="entry name" value="Hint_dom_N"/>
</dbReference>
<dbReference type="GO" id="GO:0016539">
    <property type="term" value="P:intein-mediated protein splicing"/>
    <property type="evidence" value="ECO:0007669"/>
    <property type="project" value="InterPro"/>
</dbReference>
<dbReference type="PANTHER" id="PTHR46706">
    <property type="entry name" value="PROTEIN QUA-1-RELATED"/>
    <property type="match status" value="1"/>
</dbReference>
<proteinExistence type="predicted"/>
<evidence type="ECO:0000313" key="4">
    <source>
        <dbReference type="WBParaSite" id="jg6425"/>
    </source>
</evidence>
<dbReference type="InterPro" id="IPR001767">
    <property type="entry name" value="Hedgehog_Hint"/>
</dbReference>
<evidence type="ECO:0000259" key="2">
    <source>
        <dbReference type="SMART" id="SM00306"/>
    </source>
</evidence>
<feature type="domain" description="Hint" evidence="2">
    <location>
        <begin position="272"/>
        <end position="377"/>
    </location>
</feature>
<dbReference type="AlphaFoldDB" id="A0A915EJ28"/>
<dbReference type="Pfam" id="PF01079">
    <property type="entry name" value="Hint"/>
    <property type="match status" value="1"/>
</dbReference>
<reference evidence="4" key="1">
    <citation type="submission" date="2022-11" db="UniProtKB">
        <authorList>
            <consortium name="WormBaseParasite"/>
        </authorList>
    </citation>
    <scope>IDENTIFICATION</scope>
</reference>
<dbReference type="InterPro" id="IPR036844">
    <property type="entry name" value="Hint_dom_sf"/>
</dbReference>
<keyword evidence="1" id="KW-0217">Developmental protein</keyword>
<keyword evidence="3" id="KW-1185">Reference proteome</keyword>
<dbReference type="CDD" id="cd00081">
    <property type="entry name" value="Hint"/>
    <property type="match status" value="1"/>
</dbReference>
<dbReference type="GO" id="GO:0016540">
    <property type="term" value="P:protein autoprocessing"/>
    <property type="evidence" value="ECO:0007669"/>
    <property type="project" value="InterPro"/>
</dbReference>